<keyword evidence="10" id="KW-0539">Nucleus</keyword>
<protein>
    <recommendedName>
        <fullName evidence="13">Serine/threonine-protein phosphatase</fullName>
        <ecNumber evidence="13">3.1.3.16</ecNumber>
    </recommendedName>
</protein>
<dbReference type="Pfam" id="PF00078">
    <property type="entry name" value="RVT_1"/>
    <property type="match status" value="1"/>
</dbReference>
<comment type="catalytic activity">
    <reaction evidence="12 13">
        <text>O-phospho-L-threonyl-[protein] + H2O = L-threonyl-[protein] + phosphate</text>
        <dbReference type="Rhea" id="RHEA:47004"/>
        <dbReference type="Rhea" id="RHEA-COMP:11060"/>
        <dbReference type="Rhea" id="RHEA-COMP:11605"/>
        <dbReference type="ChEBI" id="CHEBI:15377"/>
        <dbReference type="ChEBI" id="CHEBI:30013"/>
        <dbReference type="ChEBI" id="CHEBI:43474"/>
        <dbReference type="ChEBI" id="CHEBI:61977"/>
        <dbReference type="EC" id="3.1.3.16"/>
    </reaction>
</comment>
<sequence>MVMFAAELVNVVRDCWSYDDSYARFGEVPGSCVGPFGTLNHCESRNTIGCGRGGHYRSGCDELQATISTVSLVAGLAGATADVHCYDVLSNKWSRLTPLGEPPSPRAAHVATAVGTMVVIQGGIGPAGLSAEDLHVLDLTQQRPRWHRVVVQGPGPGPRYGHVMALVGQRFLLTIGGNDGKRPLADVWALDTAAKPYEWRKLEPEGEGPPPCMYATASARSDGLLLLCGGRDGNSVVFVNARLHVSGGALGGGRMVEDSSSVAVLDTAAGVWCDTKSVVTTPRTGRYSADAAGGDAAVELTRRCRHAAAAVGDLIFLYGGLRGGVLLDDLLVAEDLAAAETTTAANHAAASAAATDTQAGKAPGRYAYNDERTKQAASESAPDGSVVLGTPVAPPLNGDMYTDISPENAVPQGHRRSSKGVDYLVEASAAEAEAISATLAAVKARQVNGEAEELSDKEQSPDSSSSNKHSSLIKPDTALSNNMTPPPGVRLHHRAVVVAAETGGALGGMVRQLSIDQFENEGRRVSYGTPENATAARKLLDRQMSINSIPKKVIASLLKPRGWKPPVRRQFFLDCNEIADLCDSAERIFSSEPSVLQLKAPIKIFGDLHGQFGDLMRLFDEYGSPSTAGDIAYIDYLFLGDYVDRGQHSLETMSLLLALKVEYPQNVHLIRGNHEAADINALFGFRIECIERMGERDGIWTWHRMNRLFNWLPLAALIEKKIICMHGGIGRSINHVEQIENLQRPITMEAGSVVLMDLLWSDPTENDSVEGLRPNARGPGLVTFGPDRVMEFCNNNDLQLIVRAHECVMDGFERFAQGHLITLFSATNYCGTANNAGAILVLGRDLVVVPKLIHPLPPAITSPETSPDQIEDTWMQVPRAKGFFDRWISWIATLLTSASSRVVVNGCAGEKFMHAQGLRQGESLSPLLFVIAMDVLTEMMVKAQELQVLSTMPSCTPLQRLSLYADDVVLFIRPTRSDLLFVKETLGIFGEASGLVMNYAKSSAVMIRATEEGEELVKEALPWKMEKFPIKPKYLGGLGVLNLYKQGIALRLRWEWLKRTDDLRPWQGLNLTTDKQAALAFNSLVKWELGNERRVLFWKDRWINGSSVAEIAPMVRAMIKTQVVNRRTVKDALHFHAWTSDIVGDMNTDALVQFIRLWDLIIGMSLVPDTEDKPVWQWSSNGIYSARTAYKMLCEGGIRFQCSSAIWRCWAPLTYKIFI</sequence>
<dbReference type="InterPro" id="IPR015915">
    <property type="entry name" value="Kelch-typ_b-propeller"/>
</dbReference>
<feature type="domain" description="Serine/threonine specific protein phosphatases" evidence="15">
    <location>
        <begin position="670"/>
        <end position="675"/>
    </location>
</feature>
<feature type="region of interest" description="Disordered" evidence="14">
    <location>
        <begin position="450"/>
        <end position="488"/>
    </location>
</feature>
<evidence type="ECO:0000256" key="5">
    <source>
        <dbReference type="ARBA" id="ARBA00022723"/>
    </source>
</evidence>
<evidence type="ECO:0000256" key="1">
    <source>
        <dbReference type="ARBA" id="ARBA00001936"/>
    </source>
</evidence>
<dbReference type="InterPro" id="IPR006186">
    <property type="entry name" value="Ser/Thr-sp_prot-phosphatase"/>
</dbReference>
<evidence type="ECO:0000259" key="15">
    <source>
        <dbReference type="PROSITE" id="PS00125"/>
    </source>
</evidence>
<evidence type="ECO:0000256" key="14">
    <source>
        <dbReference type="SAM" id="MobiDB-lite"/>
    </source>
</evidence>
<dbReference type="PANTHER" id="PTHR46422:SF4">
    <property type="entry name" value="SERINE_THREONINE-PROTEIN PHOSPHATASE BSL3"/>
    <property type="match status" value="1"/>
</dbReference>
<dbReference type="Pfam" id="PF00149">
    <property type="entry name" value="Metallophos"/>
    <property type="match status" value="1"/>
</dbReference>
<dbReference type="CDD" id="cd07419">
    <property type="entry name" value="MPP_Bsu1_C"/>
    <property type="match status" value="1"/>
</dbReference>
<comment type="subcellular location">
    <subcellularLocation>
        <location evidence="2">Nucleus</location>
    </subcellularLocation>
</comment>
<dbReference type="FunFam" id="3.60.21.10:FF:000008">
    <property type="entry name" value="Serine/threonine-protein phosphatase"/>
    <property type="match status" value="1"/>
</dbReference>
<evidence type="ECO:0000256" key="10">
    <source>
        <dbReference type="ARBA" id="ARBA00023242"/>
    </source>
</evidence>
<dbReference type="Gene3D" id="3.60.21.10">
    <property type="match status" value="1"/>
</dbReference>
<keyword evidence="5" id="KW-0479">Metal-binding</keyword>
<dbReference type="PROSITE" id="PS00125">
    <property type="entry name" value="SER_THR_PHOSPHATASE"/>
    <property type="match status" value="1"/>
</dbReference>
<dbReference type="SMART" id="SM00156">
    <property type="entry name" value="PP2Ac"/>
    <property type="match status" value="1"/>
</dbReference>
<dbReference type="GO" id="GO:0005634">
    <property type="term" value="C:nucleus"/>
    <property type="evidence" value="ECO:0007669"/>
    <property type="project" value="UniProtKB-SubCell"/>
</dbReference>
<dbReference type="GO" id="GO:0005886">
    <property type="term" value="C:plasma membrane"/>
    <property type="evidence" value="ECO:0007669"/>
    <property type="project" value="UniProtKB-ARBA"/>
</dbReference>
<dbReference type="PANTHER" id="PTHR46422">
    <property type="entry name" value="SERINE/THREONINE-PROTEIN PHOSPHATASE BSL3"/>
    <property type="match status" value="1"/>
</dbReference>
<reference evidence="16" key="1">
    <citation type="submission" date="2015-06" db="UniProtKB">
        <authorList>
            <consortium name="EnsemblPlants"/>
        </authorList>
    </citation>
    <scope>IDENTIFICATION</scope>
</reference>
<comment type="similarity">
    <text evidence="3">Belongs to the PPP phosphatase family. BSU subfamily.</text>
</comment>
<dbReference type="SUPFAM" id="SSF117281">
    <property type="entry name" value="Kelch motif"/>
    <property type="match status" value="1"/>
</dbReference>
<keyword evidence="8" id="KW-0904">Protein phosphatase</keyword>
<organism evidence="16">
    <name type="scientific">Aegilops tauschii</name>
    <name type="common">Tausch's goatgrass</name>
    <name type="synonym">Aegilops squarrosa</name>
    <dbReference type="NCBI Taxonomy" id="37682"/>
    <lineage>
        <taxon>Eukaryota</taxon>
        <taxon>Viridiplantae</taxon>
        <taxon>Streptophyta</taxon>
        <taxon>Embryophyta</taxon>
        <taxon>Tracheophyta</taxon>
        <taxon>Spermatophyta</taxon>
        <taxon>Magnoliopsida</taxon>
        <taxon>Liliopsida</taxon>
        <taxon>Poales</taxon>
        <taxon>Poaceae</taxon>
        <taxon>BOP clade</taxon>
        <taxon>Pooideae</taxon>
        <taxon>Triticodae</taxon>
        <taxon>Triticeae</taxon>
        <taxon>Triticinae</taxon>
        <taxon>Aegilops</taxon>
    </lineage>
</organism>
<dbReference type="EC" id="3.1.3.16" evidence="13"/>
<evidence type="ECO:0000256" key="6">
    <source>
        <dbReference type="ARBA" id="ARBA00022737"/>
    </source>
</evidence>
<dbReference type="InterPro" id="IPR004843">
    <property type="entry name" value="Calcineurin-like_PHP"/>
</dbReference>
<evidence type="ECO:0000256" key="3">
    <source>
        <dbReference type="ARBA" id="ARBA00005671"/>
    </source>
</evidence>
<dbReference type="InterPro" id="IPR000477">
    <property type="entry name" value="RT_dom"/>
</dbReference>
<dbReference type="Gene3D" id="2.120.10.80">
    <property type="entry name" value="Kelch-type beta propeller"/>
    <property type="match status" value="2"/>
</dbReference>
<comment type="cofactor">
    <cofactor evidence="1">
        <name>Mn(2+)</name>
        <dbReference type="ChEBI" id="CHEBI:29035"/>
    </cofactor>
</comment>
<accession>N1R4V1</accession>
<dbReference type="Pfam" id="PF24681">
    <property type="entry name" value="Kelch_KLHDC2_KLHL20_DRC7"/>
    <property type="match status" value="1"/>
</dbReference>
<keyword evidence="4" id="KW-0880">Kelch repeat</keyword>
<evidence type="ECO:0000256" key="4">
    <source>
        <dbReference type="ARBA" id="ARBA00022441"/>
    </source>
</evidence>
<evidence type="ECO:0000256" key="8">
    <source>
        <dbReference type="ARBA" id="ARBA00022912"/>
    </source>
</evidence>
<keyword evidence="6" id="KW-0677">Repeat</keyword>
<evidence type="ECO:0000256" key="9">
    <source>
        <dbReference type="ARBA" id="ARBA00023211"/>
    </source>
</evidence>
<evidence type="ECO:0000256" key="11">
    <source>
        <dbReference type="ARBA" id="ARBA00047761"/>
    </source>
</evidence>
<comment type="catalytic activity">
    <reaction evidence="11">
        <text>O-phospho-L-seryl-[protein] + H2O = L-seryl-[protein] + phosphate</text>
        <dbReference type="Rhea" id="RHEA:20629"/>
        <dbReference type="Rhea" id="RHEA-COMP:9863"/>
        <dbReference type="Rhea" id="RHEA-COMP:11604"/>
        <dbReference type="ChEBI" id="CHEBI:15377"/>
        <dbReference type="ChEBI" id="CHEBI:29999"/>
        <dbReference type="ChEBI" id="CHEBI:43474"/>
        <dbReference type="ChEBI" id="CHEBI:83421"/>
        <dbReference type="EC" id="3.1.3.16"/>
    </reaction>
</comment>
<evidence type="ECO:0000256" key="12">
    <source>
        <dbReference type="ARBA" id="ARBA00048336"/>
    </source>
</evidence>
<dbReference type="PRINTS" id="PR00114">
    <property type="entry name" value="STPHPHTASE"/>
</dbReference>
<evidence type="ECO:0000256" key="2">
    <source>
        <dbReference type="ARBA" id="ARBA00004123"/>
    </source>
</evidence>
<evidence type="ECO:0000313" key="16">
    <source>
        <dbReference type="EnsemblPlants" id="EMT33719"/>
    </source>
</evidence>
<dbReference type="EnsemblPlants" id="EMT33719">
    <property type="protein sequence ID" value="EMT33719"/>
    <property type="gene ID" value="F775_07103"/>
</dbReference>
<proteinExistence type="inferred from homology"/>
<keyword evidence="7 13" id="KW-0378">Hydrolase</keyword>
<dbReference type="SUPFAM" id="SSF56300">
    <property type="entry name" value="Metallo-dependent phosphatases"/>
    <property type="match status" value="1"/>
</dbReference>
<keyword evidence="9" id="KW-0464">Manganese</keyword>
<dbReference type="InterPro" id="IPR043502">
    <property type="entry name" value="DNA/RNA_pol_sf"/>
</dbReference>
<dbReference type="AlphaFoldDB" id="N1R4V1"/>
<feature type="compositionally biased region" description="Low complexity" evidence="14">
    <location>
        <begin position="461"/>
        <end position="470"/>
    </location>
</feature>
<dbReference type="GO" id="GO:0004722">
    <property type="term" value="F:protein serine/threonine phosphatase activity"/>
    <property type="evidence" value="ECO:0007669"/>
    <property type="project" value="UniProtKB-EC"/>
</dbReference>
<dbReference type="InterPro" id="IPR029052">
    <property type="entry name" value="Metallo-depent_PP-like"/>
</dbReference>
<dbReference type="GO" id="GO:0046872">
    <property type="term" value="F:metal ion binding"/>
    <property type="evidence" value="ECO:0007669"/>
    <property type="project" value="UniProtKB-KW"/>
</dbReference>
<evidence type="ECO:0000256" key="7">
    <source>
        <dbReference type="ARBA" id="ARBA00022801"/>
    </source>
</evidence>
<evidence type="ECO:0000256" key="13">
    <source>
        <dbReference type="RuleBase" id="RU004273"/>
    </source>
</evidence>
<dbReference type="InterPro" id="IPR041758">
    <property type="entry name" value="MPP_BSL_C"/>
</dbReference>
<name>N1R4V1_AEGTA</name>
<dbReference type="SUPFAM" id="SSF56672">
    <property type="entry name" value="DNA/RNA polymerases"/>
    <property type="match status" value="1"/>
</dbReference>